<evidence type="ECO:0000313" key="2">
    <source>
        <dbReference type="Proteomes" id="UP000316621"/>
    </source>
</evidence>
<dbReference type="EMBL" id="CM010720">
    <property type="protein sequence ID" value="RZC67078.1"/>
    <property type="molecule type" value="Genomic_DNA"/>
</dbReference>
<accession>A0A4Y7K541</accession>
<gene>
    <name evidence="1" type="ORF">C5167_010778</name>
</gene>
<proteinExistence type="predicted"/>
<name>A0A4Y7K541_PAPSO</name>
<keyword evidence="2" id="KW-1185">Reference proteome</keyword>
<dbReference type="PANTHER" id="PTHR31293:SF12">
    <property type="entry name" value="RNI-LIKE SUPERFAMILY PROTEIN"/>
    <property type="match status" value="1"/>
</dbReference>
<dbReference type="PANTHER" id="PTHR31293">
    <property type="entry name" value="RNI-LIKE SUPERFAMILY PROTEIN"/>
    <property type="match status" value="1"/>
</dbReference>
<evidence type="ECO:0008006" key="3">
    <source>
        <dbReference type="Google" id="ProtNLM"/>
    </source>
</evidence>
<organism evidence="1 2">
    <name type="scientific">Papaver somniferum</name>
    <name type="common">Opium poppy</name>
    <dbReference type="NCBI Taxonomy" id="3469"/>
    <lineage>
        <taxon>Eukaryota</taxon>
        <taxon>Viridiplantae</taxon>
        <taxon>Streptophyta</taxon>
        <taxon>Embryophyta</taxon>
        <taxon>Tracheophyta</taxon>
        <taxon>Spermatophyta</taxon>
        <taxon>Magnoliopsida</taxon>
        <taxon>Ranunculales</taxon>
        <taxon>Papaveraceae</taxon>
        <taxon>Papaveroideae</taxon>
        <taxon>Papaver</taxon>
    </lineage>
</organism>
<dbReference type="Proteomes" id="UP000316621">
    <property type="component" value="Chromosome 6"/>
</dbReference>
<protein>
    <recommendedName>
        <fullName evidence="3">FBD domain-containing protein</fullName>
    </recommendedName>
</protein>
<reference evidence="1 2" key="1">
    <citation type="journal article" date="2018" name="Science">
        <title>The opium poppy genome and morphinan production.</title>
        <authorList>
            <person name="Guo L."/>
            <person name="Winzer T."/>
            <person name="Yang X."/>
            <person name="Li Y."/>
            <person name="Ning Z."/>
            <person name="He Z."/>
            <person name="Teodor R."/>
            <person name="Lu Y."/>
            <person name="Bowser T.A."/>
            <person name="Graham I.A."/>
            <person name="Ye K."/>
        </authorList>
    </citation>
    <scope>NUCLEOTIDE SEQUENCE [LARGE SCALE GENOMIC DNA]</scope>
    <source>
        <strain evidence="2">cv. HN1</strain>
        <tissue evidence="1">Leaves</tissue>
    </source>
</reference>
<sequence>MSFMDMTYVVQTCVLSKRWKSLWASTPILNFDFNVHSLAISNNNQNSGVPFQKFIKFVDQVFILRDNSNIQSVNLVCGKGTLSLMLLLLHGLSQLVILHLQVSSLTLKHLTVVDLVRKTSSKVKIDAPNLVSFKCEDFISKCYVLENLASLVTAHIHMTATKGDAGKINDYTENHWLFLTALEFRGLRGDFNELKFVQIIFKKAVVLEKMVLFITSKKSEKMDKRLITFREKLPTLPRASSSVATFLI</sequence>
<dbReference type="InterPro" id="IPR055294">
    <property type="entry name" value="FBL60-like"/>
</dbReference>
<dbReference type="AlphaFoldDB" id="A0A4Y7K541"/>
<dbReference type="Gramene" id="RZC67078">
    <property type="protein sequence ID" value="RZC67078"/>
    <property type="gene ID" value="C5167_010778"/>
</dbReference>
<dbReference type="STRING" id="3469.A0A4Y7K541"/>
<evidence type="ECO:0000313" key="1">
    <source>
        <dbReference type="EMBL" id="RZC67078.1"/>
    </source>
</evidence>